<feature type="non-terminal residue" evidence="2">
    <location>
        <position position="169"/>
    </location>
</feature>
<name>A0A087T9R0_STEMI</name>
<keyword evidence="1" id="KW-0732">Signal</keyword>
<feature type="signal peptide" evidence="1">
    <location>
        <begin position="1"/>
        <end position="24"/>
    </location>
</feature>
<protein>
    <recommendedName>
        <fullName evidence="4">Granulin</fullName>
    </recommendedName>
</protein>
<dbReference type="AlphaFoldDB" id="A0A087T9R0"/>
<reference evidence="2 3" key="1">
    <citation type="submission" date="2013-11" db="EMBL/GenBank/DDBJ databases">
        <title>Genome sequencing of Stegodyphus mimosarum.</title>
        <authorList>
            <person name="Bechsgaard J."/>
        </authorList>
    </citation>
    <scope>NUCLEOTIDE SEQUENCE [LARGE SCALE GENOMIC DNA]</scope>
</reference>
<feature type="chain" id="PRO_5001829516" description="Granulin" evidence="1">
    <location>
        <begin position="25"/>
        <end position="169"/>
    </location>
</feature>
<evidence type="ECO:0008006" key="4">
    <source>
        <dbReference type="Google" id="ProtNLM"/>
    </source>
</evidence>
<gene>
    <name evidence="2" type="ORF">X975_19348</name>
</gene>
<sequence>MMLLWWLRTMIVAYVFNSSAPTFCNKHNICGKGYKCCDVTSERKWCCPENNYASCCRRFTSNVPVKSHNSFRPHPMIILKPRSKQDIKLSKGLNFIDFTHAPGISDITMCDSKGQLFCAVGQTCCKTSETWKCCPNSNMEHVAKMKISVVQRKQHVKDWTSCAQVTDMF</sequence>
<dbReference type="OrthoDB" id="5949339at2759"/>
<dbReference type="Proteomes" id="UP000054359">
    <property type="component" value="Unassembled WGS sequence"/>
</dbReference>
<accession>A0A087T9R0</accession>
<evidence type="ECO:0000256" key="1">
    <source>
        <dbReference type="SAM" id="SignalP"/>
    </source>
</evidence>
<dbReference type="EMBL" id="KK114187">
    <property type="protein sequence ID" value="KFM61849.1"/>
    <property type="molecule type" value="Genomic_DNA"/>
</dbReference>
<evidence type="ECO:0000313" key="2">
    <source>
        <dbReference type="EMBL" id="KFM61849.1"/>
    </source>
</evidence>
<keyword evidence="3" id="KW-1185">Reference proteome</keyword>
<organism evidence="2 3">
    <name type="scientific">Stegodyphus mimosarum</name>
    <name type="common">African social velvet spider</name>
    <dbReference type="NCBI Taxonomy" id="407821"/>
    <lineage>
        <taxon>Eukaryota</taxon>
        <taxon>Metazoa</taxon>
        <taxon>Ecdysozoa</taxon>
        <taxon>Arthropoda</taxon>
        <taxon>Chelicerata</taxon>
        <taxon>Arachnida</taxon>
        <taxon>Araneae</taxon>
        <taxon>Araneomorphae</taxon>
        <taxon>Entelegynae</taxon>
        <taxon>Eresoidea</taxon>
        <taxon>Eresidae</taxon>
        <taxon>Stegodyphus</taxon>
    </lineage>
</organism>
<proteinExistence type="predicted"/>
<evidence type="ECO:0000313" key="3">
    <source>
        <dbReference type="Proteomes" id="UP000054359"/>
    </source>
</evidence>